<feature type="region of interest" description="Disordered" evidence="1">
    <location>
        <begin position="134"/>
        <end position="163"/>
    </location>
</feature>
<protein>
    <submittedName>
        <fullName evidence="2">Uncharacterized protein</fullName>
    </submittedName>
</protein>
<dbReference type="EMBL" id="CP058932">
    <property type="protein sequence ID" value="QLI65572.1"/>
    <property type="molecule type" value="Genomic_DNA"/>
</dbReference>
<dbReference type="RefSeq" id="XP_065985992.1">
    <property type="nucleotide sequence ID" value="XM_066129510.1"/>
</dbReference>
<dbReference type="AlphaFoldDB" id="A0A7D5UTK4"/>
<keyword evidence="3" id="KW-1185">Reference proteome</keyword>
<evidence type="ECO:0000256" key="1">
    <source>
        <dbReference type="SAM" id="MobiDB-lite"/>
    </source>
</evidence>
<dbReference type="Proteomes" id="UP000510686">
    <property type="component" value="Chromosome 1"/>
</dbReference>
<reference evidence="2 3" key="1">
    <citation type="submission" date="2020-07" db="EMBL/GenBank/DDBJ databases">
        <title>Telomere length de novo assembly of all 7 chromosomes of the fungus, Metarhizium brunneum, using a novel assembly pipeline.</title>
        <authorList>
            <person name="Saud z."/>
            <person name="Kortsinoglou A."/>
            <person name="Kouvelis V.N."/>
            <person name="Butt T.M."/>
        </authorList>
    </citation>
    <scope>NUCLEOTIDE SEQUENCE [LARGE SCALE GENOMIC DNA]</scope>
    <source>
        <strain evidence="2 3">4556</strain>
    </source>
</reference>
<gene>
    <name evidence="2" type="ORF">G6M90_00g001520</name>
</gene>
<sequence length="163" mass="17771">MLSIANAPIDRKAKTELNAIGQMRVQPVPPEPARRRGAEEIGQDAPRMTSTGPARVARSPPQLQFWLHSGDMVRRQFEPPTFAVCLRPAVRGVILLALSLSRIPTPILDASAYPAASDESNAFILPRKAMEHRTGHIPGTSAKRDLLQGAAANPARRTLTNRQ</sequence>
<dbReference type="KEGG" id="mbrn:90967397"/>
<organism evidence="2 3">
    <name type="scientific">Metarhizium brunneum</name>
    <dbReference type="NCBI Taxonomy" id="500148"/>
    <lineage>
        <taxon>Eukaryota</taxon>
        <taxon>Fungi</taxon>
        <taxon>Dikarya</taxon>
        <taxon>Ascomycota</taxon>
        <taxon>Pezizomycotina</taxon>
        <taxon>Sordariomycetes</taxon>
        <taxon>Hypocreomycetidae</taxon>
        <taxon>Hypocreales</taxon>
        <taxon>Clavicipitaceae</taxon>
        <taxon>Metarhizium</taxon>
    </lineage>
</organism>
<dbReference type="GeneID" id="90967397"/>
<proteinExistence type="predicted"/>
<evidence type="ECO:0000313" key="3">
    <source>
        <dbReference type="Proteomes" id="UP000510686"/>
    </source>
</evidence>
<name>A0A7D5UTK4_9HYPO</name>
<evidence type="ECO:0000313" key="2">
    <source>
        <dbReference type="EMBL" id="QLI65572.1"/>
    </source>
</evidence>
<accession>A0A7D5UTK4</accession>